<dbReference type="EMBL" id="WHPN01000420">
    <property type="protein sequence ID" value="KAF4405417.1"/>
    <property type="molecule type" value="Genomic_DNA"/>
</dbReference>
<keyword evidence="1" id="KW-0812">Transmembrane</keyword>
<evidence type="ECO:0000313" key="2">
    <source>
        <dbReference type="EMBL" id="KAF4405417.1"/>
    </source>
</evidence>
<feature type="transmembrane region" description="Helical" evidence="1">
    <location>
        <begin position="21"/>
        <end position="46"/>
    </location>
</feature>
<gene>
    <name evidence="2" type="ORF">GCU69_30655</name>
</gene>
<reference evidence="2 3" key="1">
    <citation type="submission" date="2019-10" db="EMBL/GenBank/DDBJ databases">
        <title>Streptomyces tenebrisbrunneis sp.nov., an endogenous actinomycete isolated from of Lycium ruthenicum.</title>
        <authorList>
            <person name="Ma L."/>
        </authorList>
    </citation>
    <scope>NUCLEOTIDE SEQUENCE [LARGE SCALE GENOMIC DNA]</scope>
    <source>
        <strain evidence="2 3">TRM 66187</strain>
    </source>
</reference>
<keyword evidence="1" id="KW-1133">Transmembrane helix</keyword>
<dbReference type="RefSeq" id="WP_098752296.1">
    <property type="nucleotide sequence ID" value="NZ_WHPN01000420.1"/>
</dbReference>
<sequence length="169" mass="17669">MARTKSKRPLPRRAGESAFGLLLVSKYALMAAVALLLLVAGVWTSWDSAQHAMLTKGRERGTVTIETCSQDTCTGPFTPADPAGEVRPEVTIDKAVTSEKGERLAVAVKPGTEEVVRTGTAGVLHSWVPFAGSLLLAALVVAGGLRMRRTAWATGALGAVLLAGAFLTL</sequence>
<feature type="transmembrane region" description="Helical" evidence="1">
    <location>
        <begin position="127"/>
        <end position="145"/>
    </location>
</feature>
<keyword evidence="3" id="KW-1185">Reference proteome</keyword>
<evidence type="ECO:0000256" key="1">
    <source>
        <dbReference type="SAM" id="Phobius"/>
    </source>
</evidence>
<evidence type="ECO:0000313" key="3">
    <source>
        <dbReference type="Proteomes" id="UP000621266"/>
    </source>
</evidence>
<accession>A0ABQ7F9M6</accession>
<keyword evidence="1" id="KW-0472">Membrane</keyword>
<name>A0ABQ7F9M6_9ACTN</name>
<evidence type="ECO:0008006" key="4">
    <source>
        <dbReference type="Google" id="ProtNLM"/>
    </source>
</evidence>
<dbReference type="Proteomes" id="UP000621266">
    <property type="component" value="Unassembled WGS sequence"/>
</dbReference>
<proteinExistence type="predicted"/>
<feature type="transmembrane region" description="Helical" evidence="1">
    <location>
        <begin position="152"/>
        <end position="168"/>
    </location>
</feature>
<protein>
    <recommendedName>
        <fullName evidence="4">Integral membrane protein</fullName>
    </recommendedName>
</protein>
<organism evidence="2 3">
    <name type="scientific">Streptomyces lycii</name>
    <dbReference type="NCBI Taxonomy" id="2654337"/>
    <lineage>
        <taxon>Bacteria</taxon>
        <taxon>Bacillati</taxon>
        <taxon>Actinomycetota</taxon>
        <taxon>Actinomycetes</taxon>
        <taxon>Kitasatosporales</taxon>
        <taxon>Streptomycetaceae</taxon>
        <taxon>Streptomyces</taxon>
    </lineage>
</organism>
<comment type="caution">
    <text evidence="2">The sequence shown here is derived from an EMBL/GenBank/DDBJ whole genome shotgun (WGS) entry which is preliminary data.</text>
</comment>